<comment type="similarity">
    <text evidence="2 6">Belongs to the peroxisomal membrane protein PXMP2/4 family.</text>
</comment>
<keyword evidence="8" id="KW-1185">Reference proteome</keyword>
<comment type="caution">
    <text evidence="7">The sequence shown here is derived from an EMBL/GenBank/DDBJ whole genome shotgun (WGS) entry which is preliminary data.</text>
</comment>
<keyword evidence="5 6" id="KW-0472">Membrane</keyword>
<dbReference type="EMBL" id="JAAWVQ010100246">
    <property type="protein sequence ID" value="MBN3280618.1"/>
    <property type="molecule type" value="Genomic_DNA"/>
</dbReference>
<keyword evidence="3 6" id="KW-0812">Transmembrane</keyword>
<evidence type="ECO:0000256" key="1">
    <source>
        <dbReference type="ARBA" id="ARBA00004141"/>
    </source>
</evidence>
<feature type="transmembrane region" description="Helical" evidence="6">
    <location>
        <begin position="127"/>
        <end position="147"/>
    </location>
</feature>
<dbReference type="InterPro" id="IPR007248">
    <property type="entry name" value="Mpv17_PMP22"/>
</dbReference>
<feature type="transmembrane region" description="Helical" evidence="6">
    <location>
        <begin position="159"/>
        <end position="179"/>
    </location>
</feature>
<protein>
    <submittedName>
        <fullName evidence="7">MP17L protein</fullName>
    </submittedName>
</protein>
<feature type="non-terminal residue" evidence="7">
    <location>
        <position position="1"/>
    </location>
</feature>
<dbReference type="PROSITE" id="PS51257">
    <property type="entry name" value="PROKAR_LIPOPROTEIN"/>
    <property type="match status" value="1"/>
</dbReference>
<evidence type="ECO:0000313" key="8">
    <source>
        <dbReference type="Proteomes" id="UP001166093"/>
    </source>
</evidence>
<name>A0ABS2Y3T1_POLSP</name>
<sequence length="211" mass="24421">MRQAILCKIRRFPWVTNVTLYGCLFASGDLVHQCFTRRRDLDWRQTRNVAVVAFSFHGNFSYLWMRGLERCFPGRAVSMVLKKVLLDQTVAAPLATSVFYTGVSLLEGKEDVLQDWREKFWNTYKTGLLYWPFMQKIYLNPFLFFFSASQLLNFLLVPLYLRTSFTGCCAFLWATFLCFSRQCGDGTMSAALSWVMSPKEAPSVTNAEEQK</sequence>
<dbReference type="Pfam" id="PF04117">
    <property type="entry name" value="Mpv17_PMP22"/>
    <property type="match status" value="1"/>
</dbReference>
<dbReference type="PANTHER" id="PTHR11266:SF39">
    <property type="entry name" value="MPV17-LIKE PROTEIN"/>
    <property type="match status" value="1"/>
</dbReference>
<evidence type="ECO:0000313" key="7">
    <source>
        <dbReference type="EMBL" id="MBN3280618.1"/>
    </source>
</evidence>
<evidence type="ECO:0000256" key="6">
    <source>
        <dbReference type="RuleBase" id="RU363053"/>
    </source>
</evidence>
<dbReference type="Proteomes" id="UP001166093">
    <property type="component" value="Unassembled WGS sequence"/>
</dbReference>
<comment type="subcellular location">
    <subcellularLocation>
        <location evidence="1">Membrane</location>
        <topology evidence="1">Multi-pass membrane protein</topology>
    </subcellularLocation>
</comment>
<reference evidence="7" key="1">
    <citation type="journal article" date="2021" name="Cell">
        <title>Tracing the genetic footprints of vertebrate landing in non-teleost ray-finned fishes.</title>
        <authorList>
            <person name="Bi X."/>
            <person name="Wang K."/>
            <person name="Yang L."/>
            <person name="Pan H."/>
            <person name="Jiang H."/>
            <person name="Wei Q."/>
            <person name="Fang M."/>
            <person name="Yu H."/>
            <person name="Zhu C."/>
            <person name="Cai Y."/>
            <person name="He Y."/>
            <person name="Gan X."/>
            <person name="Zeng H."/>
            <person name="Yu D."/>
            <person name="Zhu Y."/>
            <person name="Jiang H."/>
            <person name="Qiu Q."/>
            <person name="Yang H."/>
            <person name="Zhang Y.E."/>
            <person name="Wang W."/>
            <person name="Zhu M."/>
            <person name="He S."/>
            <person name="Zhang G."/>
        </authorList>
    </citation>
    <scope>NUCLEOTIDE SEQUENCE</scope>
    <source>
        <strain evidence="7">Pddl_001</strain>
    </source>
</reference>
<evidence type="ECO:0000256" key="3">
    <source>
        <dbReference type="ARBA" id="ARBA00022692"/>
    </source>
</evidence>
<feature type="non-terminal residue" evidence="7">
    <location>
        <position position="211"/>
    </location>
</feature>
<evidence type="ECO:0000256" key="4">
    <source>
        <dbReference type="ARBA" id="ARBA00022989"/>
    </source>
</evidence>
<evidence type="ECO:0000256" key="5">
    <source>
        <dbReference type="ARBA" id="ARBA00023136"/>
    </source>
</evidence>
<evidence type="ECO:0000256" key="2">
    <source>
        <dbReference type="ARBA" id="ARBA00006824"/>
    </source>
</evidence>
<organism evidence="7 8">
    <name type="scientific">Polyodon spathula</name>
    <name type="common">North American paddlefish</name>
    <name type="synonym">Squalus spathula</name>
    <dbReference type="NCBI Taxonomy" id="7913"/>
    <lineage>
        <taxon>Eukaryota</taxon>
        <taxon>Metazoa</taxon>
        <taxon>Chordata</taxon>
        <taxon>Craniata</taxon>
        <taxon>Vertebrata</taxon>
        <taxon>Euteleostomi</taxon>
        <taxon>Actinopterygii</taxon>
        <taxon>Chondrostei</taxon>
        <taxon>Acipenseriformes</taxon>
        <taxon>Polyodontidae</taxon>
        <taxon>Polyodon</taxon>
    </lineage>
</organism>
<keyword evidence="4 6" id="KW-1133">Transmembrane helix</keyword>
<accession>A0ABS2Y3T1</accession>
<gene>
    <name evidence="7" type="primary">Mpv17l</name>
    <name evidence="7" type="ORF">GTO93_0009922</name>
</gene>
<proteinExistence type="inferred from homology"/>
<dbReference type="PANTHER" id="PTHR11266">
    <property type="entry name" value="PEROXISOMAL MEMBRANE PROTEIN 2, PXMP2 MPV17"/>
    <property type="match status" value="1"/>
</dbReference>